<sequence length="248" mass="27011">MRLTAFASRNTKEILRDPLTFCFGLGFPVVLLLLLSAINSAIHEQAQMTMFNIDKLTPGITVFGMSFISLFSSMLIAKDRTTSFMMRLFTSPLKAHEFIIGYTLPLLPMAILQSAVCVVVAFFLGLDVSVNILLMLAVNIPIAVVFISLGLLIGTLLNEKAVGGICGALLTNLSAWFSNIWFDTAMISGWFKSFANALPFAHAVNAARDTISGNYSDIMPELLPVCGYAVVLLVLAAVVFSVMMKRNK</sequence>
<dbReference type="PIRSF" id="PIRSF006648">
    <property type="entry name" value="DrrB"/>
    <property type="match status" value="1"/>
</dbReference>
<comment type="similarity">
    <text evidence="2 8">Belongs to the ABC-2 integral membrane protein family.</text>
</comment>
<dbReference type="InterPro" id="IPR051449">
    <property type="entry name" value="ABC-2_transporter_component"/>
</dbReference>
<evidence type="ECO:0000313" key="11">
    <source>
        <dbReference type="Proteomes" id="UP000233425"/>
    </source>
</evidence>
<dbReference type="InterPro" id="IPR013525">
    <property type="entry name" value="ABC2_TM"/>
</dbReference>
<evidence type="ECO:0000256" key="1">
    <source>
        <dbReference type="ARBA" id="ARBA00004651"/>
    </source>
</evidence>
<comment type="subcellular location">
    <subcellularLocation>
        <location evidence="1 8">Cell membrane</location>
        <topology evidence="1 8">Multi-pass membrane protein</topology>
    </subcellularLocation>
</comment>
<feature type="transmembrane region" description="Helical" evidence="8">
    <location>
        <begin position="161"/>
        <end position="182"/>
    </location>
</feature>
<evidence type="ECO:0000256" key="8">
    <source>
        <dbReference type="RuleBase" id="RU361157"/>
    </source>
</evidence>
<name>A0A2N0UIQ1_9FIRM</name>
<evidence type="ECO:0000256" key="3">
    <source>
        <dbReference type="ARBA" id="ARBA00022448"/>
    </source>
</evidence>
<proteinExistence type="inferred from homology"/>
<evidence type="ECO:0000256" key="6">
    <source>
        <dbReference type="ARBA" id="ARBA00022989"/>
    </source>
</evidence>
<dbReference type="Pfam" id="PF01061">
    <property type="entry name" value="ABC2_membrane"/>
    <property type="match status" value="1"/>
</dbReference>
<feature type="transmembrane region" description="Helical" evidence="8">
    <location>
        <begin position="222"/>
        <end position="243"/>
    </location>
</feature>
<keyword evidence="6 8" id="KW-1133">Transmembrane helix</keyword>
<dbReference type="PANTHER" id="PTHR30294:SF29">
    <property type="entry name" value="MULTIDRUG ABC TRANSPORTER PERMEASE YBHS-RELATED"/>
    <property type="match status" value="1"/>
</dbReference>
<reference evidence="10" key="1">
    <citation type="journal article" date="2018" name="Environ. Microbiol.">
        <title>Sporulation capability and amylosome conservation among diverse human colonic and rumen isolates of the keystone starch-degrader Ruminococcus bromii.</title>
        <authorList>
            <person name="Mukhopadhya I."/>
            <person name="Morais S."/>
            <person name="Laverde-Gomez J."/>
            <person name="Sheridan P.O."/>
            <person name="Walker A.W."/>
            <person name="Kelly W."/>
            <person name="Klieve A.V."/>
            <person name="Ouwerkerk D."/>
            <person name="Duncan S.H."/>
            <person name="Louis P."/>
            <person name="Koropatkin N."/>
            <person name="Cockburn D."/>
            <person name="Kibler R."/>
            <person name="Cooper P.J."/>
            <person name="Sandoval C."/>
            <person name="Crost E."/>
            <person name="Juge N."/>
            <person name="Bayer E.A."/>
            <person name="Flint H.J."/>
        </authorList>
    </citation>
    <scope>NUCLEOTIDE SEQUENCE [LARGE SCALE GENOMIC DNA]</scope>
    <source>
        <strain evidence="10">ATCC 27255</strain>
    </source>
</reference>
<keyword evidence="5 8" id="KW-0812">Transmembrane</keyword>
<dbReference type="GO" id="GO:0140359">
    <property type="term" value="F:ABC-type transporter activity"/>
    <property type="evidence" value="ECO:0007669"/>
    <property type="project" value="InterPro"/>
</dbReference>
<dbReference type="AlphaFoldDB" id="A0A2N0UIQ1"/>
<dbReference type="InterPro" id="IPR047817">
    <property type="entry name" value="ABC2_TM_bact-type"/>
</dbReference>
<gene>
    <name evidence="10" type="ORF">RBATCC27255_01716</name>
</gene>
<accession>A0A2N0UIQ1</accession>
<evidence type="ECO:0000256" key="4">
    <source>
        <dbReference type="ARBA" id="ARBA00022475"/>
    </source>
</evidence>
<dbReference type="GO" id="GO:0043190">
    <property type="term" value="C:ATP-binding cassette (ABC) transporter complex"/>
    <property type="evidence" value="ECO:0007669"/>
    <property type="project" value="InterPro"/>
</dbReference>
<feature type="transmembrane region" description="Helical" evidence="8">
    <location>
        <begin position="21"/>
        <end position="38"/>
    </location>
</feature>
<feature type="transmembrane region" description="Helical" evidence="8">
    <location>
        <begin position="98"/>
        <end position="126"/>
    </location>
</feature>
<comment type="caution">
    <text evidence="10">The sequence shown here is derived from an EMBL/GenBank/DDBJ whole genome shotgun (WGS) entry which is preliminary data.</text>
</comment>
<feature type="transmembrane region" description="Helical" evidence="8">
    <location>
        <begin position="132"/>
        <end position="154"/>
    </location>
</feature>
<dbReference type="PRINTS" id="PR00164">
    <property type="entry name" value="ABC2TRNSPORT"/>
</dbReference>
<evidence type="ECO:0000256" key="2">
    <source>
        <dbReference type="ARBA" id="ARBA00007783"/>
    </source>
</evidence>
<dbReference type="InterPro" id="IPR000412">
    <property type="entry name" value="ABC_2_transport"/>
</dbReference>
<dbReference type="PROSITE" id="PS51012">
    <property type="entry name" value="ABC_TM2"/>
    <property type="match status" value="1"/>
</dbReference>
<feature type="transmembrane region" description="Helical" evidence="8">
    <location>
        <begin position="58"/>
        <end position="77"/>
    </location>
</feature>
<feature type="domain" description="ABC transmembrane type-2" evidence="9">
    <location>
        <begin position="19"/>
        <end position="243"/>
    </location>
</feature>
<organism evidence="10 11">
    <name type="scientific">Ruminococcus bromii</name>
    <dbReference type="NCBI Taxonomy" id="40518"/>
    <lineage>
        <taxon>Bacteria</taxon>
        <taxon>Bacillati</taxon>
        <taxon>Bacillota</taxon>
        <taxon>Clostridia</taxon>
        <taxon>Eubacteriales</taxon>
        <taxon>Oscillospiraceae</taxon>
        <taxon>Ruminococcus</taxon>
    </lineage>
</organism>
<dbReference type="Proteomes" id="UP000233425">
    <property type="component" value="Unassembled WGS sequence"/>
</dbReference>
<protein>
    <recommendedName>
        <fullName evidence="8">Transport permease protein</fullName>
    </recommendedName>
</protein>
<evidence type="ECO:0000256" key="7">
    <source>
        <dbReference type="ARBA" id="ARBA00023136"/>
    </source>
</evidence>
<evidence type="ECO:0000256" key="5">
    <source>
        <dbReference type="ARBA" id="ARBA00022692"/>
    </source>
</evidence>
<keyword evidence="4 8" id="KW-1003">Cell membrane</keyword>
<evidence type="ECO:0000259" key="9">
    <source>
        <dbReference type="PROSITE" id="PS51012"/>
    </source>
</evidence>
<dbReference type="PANTHER" id="PTHR30294">
    <property type="entry name" value="MEMBRANE COMPONENT OF ABC TRANSPORTER YHHJ-RELATED"/>
    <property type="match status" value="1"/>
</dbReference>
<keyword evidence="11" id="KW-1185">Reference proteome</keyword>
<dbReference type="RefSeq" id="WP_101029642.1">
    <property type="nucleotide sequence ID" value="NZ_CABMMZ010000073.1"/>
</dbReference>
<dbReference type="EMBL" id="NNSR01000073">
    <property type="protein sequence ID" value="PKD26852.1"/>
    <property type="molecule type" value="Genomic_DNA"/>
</dbReference>
<keyword evidence="3 8" id="KW-0813">Transport</keyword>
<evidence type="ECO:0000313" key="10">
    <source>
        <dbReference type="EMBL" id="PKD26852.1"/>
    </source>
</evidence>
<keyword evidence="7 8" id="KW-0472">Membrane</keyword>